<keyword evidence="2 6" id="KW-0813">Transport</keyword>
<evidence type="ECO:0000259" key="7">
    <source>
        <dbReference type="PROSITE" id="PS50928"/>
    </source>
</evidence>
<keyword evidence="4 6" id="KW-1133">Transmembrane helix</keyword>
<dbReference type="EMBL" id="BAABKM010000002">
    <property type="protein sequence ID" value="GAA4707186.1"/>
    <property type="molecule type" value="Genomic_DNA"/>
</dbReference>
<feature type="transmembrane region" description="Helical" evidence="6">
    <location>
        <begin position="157"/>
        <end position="177"/>
    </location>
</feature>
<gene>
    <name evidence="8" type="ORF">GCM10023349_27040</name>
</gene>
<evidence type="ECO:0000256" key="6">
    <source>
        <dbReference type="RuleBase" id="RU363032"/>
    </source>
</evidence>
<reference evidence="9" key="1">
    <citation type="journal article" date="2019" name="Int. J. Syst. Evol. Microbiol.">
        <title>The Global Catalogue of Microorganisms (GCM) 10K type strain sequencing project: providing services to taxonomists for standard genome sequencing and annotation.</title>
        <authorList>
            <consortium name="The Broad Institute Genomics Platform"/>
            <consortium name="The Broad Institute Genome Sequencing Center for Infectious Disease"/>
            <person name="Wu L."/>
            <person name="Ma J."/>
        </authorList>
    </citation>
    <scope>NUCLEOTIDE SEQUENCE [LARGE SCALE GENOMIC DNA]</scope>
    <source>
        <strain evidence="9">JCM 18531</strain>
    </source>
</reference>
<keyword evidence="5 6" id="KW-0472">Membrane</keyword>
<organism evidence="8 9">
    <name type="scientific">Nocardioides conyzicola</name>
    <dbReference type="NCBI Taxonomy" id="1651781"/>
    <lineage>
        <taxon>Bacteria</taxon>
        <taxon>Bacillati</taxon>
        <taxon>Actinomycetota</taxon>
        <taxon>Actinomycetes</taxon>
        <taxon>Propionibacteriales</taxon>
        <taxon>Nocardioidaceae</taxon>
        <taxon>Nocardioides</taxon>
    </lineage>
</organism>
<dbReference type="Gene3D" id="1.10.3720.10">
    <property type="entry name" value="MetI-like"/>
    <property type="match status" value="1"/>
</dbReference>
<evidence type="ECO:0000256" key="5">
    <source>
        <dbReference type="ARBA" id="ARBA00023136"/>
    </source>
</evidence>
<dbReference type="PANTHER" id="PTHR30177">
    <property type="entry name" value="GLYCINE BETAINE/L-PROLINE TRANSPORT SYSTEM PERMEASE PROTEIN PROW"/>
    <property type="match status" value="1"/>
</dbReference>
<dbReference type="SUPFAM" id="SSF161098">
    <property type="entry name" value="MetI-like"/>
    <property type="match status" value="1"/>
</dbReference>
<feature type="domain" description="ABC transmembrane type-1" evidence="7">
    <location>
        <begin position="27"/>
        <end position="206"/>
    </location>
</feature>
<dbReference type="InterPro" id="IPR051204">
    <property type="entry name" value="ABC_transp_perm/SBD"/>
</dbReference>
<dbReference type="Proteomes" id="UP001499974">
    <property type="component" value="Unassembled WGS sequence"/>
</dbReference>
<dbReference type="RefSeq" id="WP_345521832.1">
    <property type="nucleotide sequence ID" value="NZ_BAABKM010000002.1"/>
</dbReference>
<dbReference type="PANTHER" id="PTHR30177:SF33">
    <property type="entry name" value="POSSIBLE OSMOPROTECTANT (GLYCINE BETAINE_CARNITINE_CHOLINE_L-PROLINE) TRANSPORT INTEGRAL MEMBRANE PROTEIN ABC TRANSPORTER PROZ"/>
    <property type="match status" value="1"/>
</dbReference>
<feature type="transmembrane region" description="Helical" evidence="6">
    <location>
        <begin position="189"/>
        <end position="209"/>
    </location>
</feature>
<proteinExistence type="inferred from homology"/>
<name>A0ABP8XGJ3_9ACTN</name>
<comment type="subcellular location">
    <subcellularLocation>
        <location evidence="6">Cell membrane</location>
        <topology evidence="6">Multi-pass membrane protein</topology>
    </subcellularLocation>
    <subcellularLocation>
        <location evidence="1">Membrane</location>
        <topology evidence="1">Multi-pass membrane protein</topology>
    </subcellularLocation>
</comment>
<protein>
    <submittedName>
        <fullName evidence="8">ABC transporter permease subunit</fullName>
    </submittedName>
</protein>
<dbReference type="PROSITE" id="PS50928">
    <property type="entry name" value="ABC_TM1"/>
    <property type="match status" value="1"/>
</dbReference>
<keyword evidence="9" id="KW-1185">Reference proteome</keyword>
<comment type="caution">
    <text evidence="8">The sequence shown here is derived from an EMBL/GenBank/DDBJ whole genome shotgun (WGS) entry which is preliminary data.</text>
</comment>
<evidence type="ECO:0000256" key="2">
    <source>
        <dbReference type="ARBA" id="ARBA00022448"/>
    </source>
</evidence>
<evidence type="ECO:0000313" key="9">
    <source>
        <dbReference type="Proteomes" id="UP001499974"/>
    </source>
</evidence>
<comment type="similarity">
    <text evidence="6">Belongs to the binding-protein-dependent transport system permease family.</text>
</comment>
<evidence type="ECO:0000313" key="8">
    <source>
        <dbReference type="EMBL" id="GAA4707186.1"/>
    </source>
</evidence>
<evidence type="ECO:0000256" key="3">
    <source>
        <dbReference type="ARBA" id="ARBA00022692"/>
    </source>
</evidence>
<accession>A0ABP8XGJ3</accession>
<evidence type="ECO:0000256" key="4">
    <source>
        <dbReference type="ARBA" id="ARBA00022989"/>
    </source>
</evidence>
<keyword evidence="3 6" id="KW-0812">Transmembrane</keyword>
<dbReference type="Pfam" id="PF00528">
    <property type="entry name" value="BPD_transp_1"/>
    <property type="match status" value="1"/>
</dbReference>
<dbReference type="InterPro" id="IPR035906">
    <property type="entry name" value="MetI-like_sf"/>
</dbReference>
<sequence length="247" mass="26031">MNASTFDFLFNGSYWTWSNYDSFPHRIVEHLQYSMVALAIAFVVAFPIGLLIGHTNRGSFFAINVGNAGRALPTLGVLMLVLALVGTGLVPVTVALVILAIPPILTTTYAGIRSVSDASVDAARGVGMREWQIVKDVEVPIALPIIFGGIRNATLQVISTATIAGYVGLGGLGRYLFDGLALYDYPRIVAGSVLVALLAVIIDLVLGLVQRLVVSPGVDGRAVKGRRRTAATGPALSVTTEEAARPA</sequence>
<evidence type="ECO:0000256" key="1">
    <source>
        <dbReference type="ARBA" id="ARBA00004141"/>
    </source>
</evidence>
<dbReference type="CDD" id="cd06261">
    <property type="entry name" value="TM_PBP2"/>
    <property type="match status" value="1"/>
</dbReference>
<feature type="transmembrane region" description="Helical" evidence="6">
    <location>
        <begin position="31"/>
        <end position="53"/>
    </location>
</feature>
<dbReference type="InterPro" id="IPR000515">
    <property type="entry name" value="MetI-like"/>
</dbReference>